<keyword evidence="3" id="KW-1185">Reference proteome</keyword>
<dbReference type="PRINTS" id="PR00081">
    <property type="entry name" value="GDHRDH"/>
</dbReference>
<dbReference type="NCBIfam" id="NF005559">
    <property type="entry name" value="PRK07231.1"/>
    <property type="match status" value="1"/>
</dbReference>
<dbReference type="RefSeq" id="WP_114188571.1">
    <property type="nucleotide sequence ID" value="NZ_BJYU01000081.1"/>
</dbReference>
<protein>
    <submittedName>
        <fullName evidence="2">3-oxoacyl-ACP reductase</fullName>
    </submittedName>
</protein>
<dbReference type="InterPro" id="IPR050259">
    <property type="entry name" value="SDR"/>
</dbReference>
<dbReference type="SUPFAM" id="SSF51735">
    <property type="entry name" value="NAD(P)-binding Rossmann-fold domains"/>
    <property type="match status" value="1"/>
</dbReference>
<name>A0A512BY96_9HYPH</name>
<dbReference type="InterPro" id="IPR036291">
    <property type="entry name" value="NAD(P)-bd_dom_sf"/>
</dbReference>
<dbReference type="Proteomes" id="UP000321085">
    <property type="component" value="Unassembled WGS sequence"/>
</dbReference>
<sequence>MAKTIEGQTAIVTGAARGIGLGIAQRLAEDGARIILWDIDFSTFDPQAAGFEPLLTQAVDISDMAAVDRAFAEAVEKAGSIEILVNNAGINGPVVPAWEYPPEDWNRVMAINLNGVFYGCRAAIPHMRQQGYGRVVNVASMAGKDGVQYISGYSAAKAGVIAFTKALAKELAADGVLANCIAPAMVETELLREMTEDHITASKAKIPMGRFLQIPEIAAMVAWIASPECSFTTGFVFDLSGGRATY</sequence>
<dbReference type="FunFam" id="3.40.50.720:FF:000084">
    <property type="entry name" value="Short-chain dehydrogenase reductase"/>
    <property type="match status" value="1"/>
</dbReference>
<comment type="caution">
    <text evidence="2">The sequence shown here is derived from an EMBL/GenBank/DDBJ whole genome shotgun (WGS) entry which is preliminary data.</text>
</comment>
<dbReference type="Pfam" id="PF13561">
    <property type="entry name" value="adh_short_C2"/>
    <property type="match status" value="1"/>
</dbReference>
<dbReference type="InterPro" id="IPR002347">
    <property type="entry name" value="SDR_fam"/>
</dbReference>
<evidence type="ECO:0000256" key="1">
    <source>
        <dbReference type="ARBA" id="ARBA00006484"/>
    </source>
</evidence>
<dbReference type="OrthoDB" id="9793325at2"/>
<dbReference type="CDD" id="cd05233">
    <property type="entry name" value="SDR_c"/>
    <property type="match status" value="1"/>
</dbReference>
<dbReference type="PROSITE" id="PS00061">
    <property type="entry name" value="ADH_SHORT"/>
    <property type="match status" value="1"/>
</dbReference>
<evidence type="ECO:0000313" key="3">
    <source>
        <dbReference type="Proteomes" id="UP000321085"/>
    </source>
</evidence>
<gene>
    <name evidence="2" type="ORF">MAE02_46160</name>
</gene>
<organism evidence="2 3">
    <name type="scientific">Microvirga aerophila</name>
    <dbReference type="NCBI Taxonomy" id="670291"/>
    <lineage>
        <taxon>Bacteria</taxon>
        <taxon>Pseudomonadati</taxon>
        <taxon>Pseudomonadota</taxon>
        <taxon>Alphaproteobacteria</taxon>
        <taxon>Hyphomicrobiales</taxon>
        <taxon>Methylobacteriaceae</taxon>
        <taxon>Microvirga</taxon>
    </lineage>
</organism>
<dbReference type="GO" id="GO:0032787">
    <property type="term" value="P:monocarboxylic acid metabolic process"/>
    <property type="evidence" value="ECO:0007669"/>
    <property type="project" value="UniProtKB-ARBA"/>
</dbReference>
<comment type="similarity">
    <text evidence="1">Belongs to the short-chain dehydrogenases/reductases (SDR) family.</text>
</comment>
<dbReference type="Gene3D" id="3.40.50.720">
    <property type="entry name" value="NAD(P)-binding Rossmann-like Domain"/>
    <property type="match status" value="1"/>
</dbReference>
<reference evidence="2 3" key="1">
    <citation type="submission" date="2019-07" db="EMBL/GenBank/DDBJ databases">
        <title>Whole genome shotgun sequence of Microvirga aerophila NBRC 106136.</title>
        <authorList>
            <person name="Hosoyama A."/>
            <person name="Uohara A."/>
            <person name="Ohji S."/>
            <person name="Ichikawa N."/>
        </authorList>
    </citation>
    <scope>NUCLEOTIDE SEQUENCE [LARGE SCALE GENOMIC DNA]</scope>
    <source>
        <strain evidence="2 3">NBRC 106136</strain>
    </source>
</reference>
<dbReference type="AlphaFoldDB" id="A0A512BY96"/>
<dbReference type="InterPro" id="IPR020904">
    <property type="entry name" value="Sc_DH/Rdtase_CS"/>
</dbReference>
<accession>A0A512BY96</accession>
<evidence type="ECO:0000313" key="2">
    <source>
        <dbReference type="EMBL" id="GEO16920.1"/>
    </source>
</evidence>
<proteinExistence type="inferred from homology"/>
<dbReference type="EMBL" id="BJYU01000081">
    <property type="protein sequence ID" value="GEO16920.1"/>
    <property type="molecule type" value="Genomic_DNA"/>
</dbReference>
<dbReference type="PANTHER" id="PTHR42879">
    <property type="entry name" value="3-OXOACYL-(ACYL-CARRIER-PROTEIN) REDUCTASE"/>
    <property type="match status" value="1"/>
</dbReference>
<dbReference type="PANTHER" id="PTHR42879:SF2">
    <property type="entry name" value="3-OXOACYL-[ACYL-CARRIER-PROTEIN] REDUCTASE FABG"/>
    <property type="match status" value="1"/>
</dbReference>
<dbReference type="PRINTS" id="PR00080">
    <property type="entry name" value="SDRFAMILY"/>
</dbReference>